<name>A0A7G9VYR7_9CAUD</name>
<dbReference type="Proteomes" id="UP000516075">
    <property type="component" value="Segment"/>
</dbReference>
<evidence type="ECO:0000313" key="2">
    <source>
        <dbReference type="Proteomes" id="UP000516075"/>
    </source>
</evidence>
<proteinExistence type="predicted"/>
<protein>
    <submittedName>
        <fullName evidence="1">Uncharacterized protein</fullName>
    </submittedName>
</protein>
<reference evidence="1" key="1">
    <citation type="submission" date="2020-07" db="EMBL/GenBank/DDBJ databases">
        <title>The first head-tailed virus, MFTV1, produced by a hyperthermophilic deep-sea methanogen.</title>
        <authorList>
            <person name="Thiroux S."/>
            <person name="Dupont S."/>
            <person name="Nesbo C.L."/>
            <person name="Bienvenu N."/>
            <person name="Krupovic M."/>
            <person name="L'Haridon S."/>
            <person name="Marie D."/>
            <person name="Forterre P."/>
            <person name="Godfroy A."/>
            <person name="Geslin C."/>
        </authorList>
    </citation>
    <scope>NUCLEOTIDE SEQUENCE [LARGE SCALE GENOMIC DNA]</scope>
</reference>
<evidence type="ECO:0000313" key="1">
    <source>
        <dbReference type="EMBL" id="QNO11482.1"/>
    </source>
</evidence>
<sequence length="108" mass="11219">MAEVVSLPIAATELEPYTFVKITDTGLVVGNSTGIDGVVLPRAAPLVKGAIADVIVLGVATVKLADGENPKVGDYVLADTSGCAVVDNENGRFKVIRVHGQYVDVLIK</sequence>
<organism evidence="1">
    <name type="scientific">Methanocaldococcus fervens tailed virus 1</name>
    <dbReference type="NCBI Taxonomy" id="2759191"/>
    <lineage>
        <taxon>Viruses</taxon>
        <taxon>Duplodnaviria</taxon>
        <taxon>Heunggongvirae</taxon>
        <taxon>Uroviricota</taxon>
        <taxon>Caudoviricetes</taxon>
        <taxon>Fervensviridae</taxon>
        <taxon>Deepoceanvirus</taxon>
        <taxon>Deepoceanvirus guaymasense</taxon>
    </lineage>
</organism>
<dbReference type="KEGG" id="vg:80402016"/>
<keyword evidence="2" id="KW-1185">Reference proteome</keyword>
<dbReference type="EMBL" id="MT711370">
    <property type="protein sequence ID" value="QNO11482.1"/>
    <property type="molecule type" value="Genomic_DNA"/>
</dbReference>
<accession>A0A7G9VYR7</accession>
<dbReference type="GeneID" id="80402016"/>
<dbReference type="RefSeq" id="YP_010772307.1">
    <property type="nucleotide sequence ID" value="NC_074641.1"/>
</dbReference>